<dbReference type="FunCoup" id="A0A1W4W584">
    <property type="interactions" value="714"/>
</dbReference>
<evidence type="ECO:0000313" key="9">
    <source>
        <dbReference type="RefSeq" id="XP_018319284.1"/>
    </source>
</evidence>
<dbReference type="CTD" id="35563"/>
<evidence type="ECO:0000256" key="6">
    <source>
        <dbReference type="SAM" id="Coils"/>
    </source>
</evidence>
<dbReference type="GO" id="GO:0045786">
    <property type="term" value="P:negative regulation of cell cycle"/>
    <property type="evidence" value="ECO:0007669"/>
    <property type="project" value="TreeGrafter"/>
</dbReference>
<dbReference type="Pfam" id="PF07412">
    <property type="entry name" value="Geminin"/>
    <property type="match status" value="1"/>
</dbReference>
<keyword evidence="4" id="KW-0539">Nucleus</keyword>
<evidence type="ECO:0000313" key="8">
    <source>
        <dbReference type="Proteomes" id="UP000192223"/>
    </source>
</evidence>
<name>A0A1W4W584_AGRPL</name>
<feature type="region of interest" description="Disordered" evidence="7">
    <location>
        <begin position="1"/>
        <end position="20"/>
    </location>
</feature>
<evidence type="ECO:0000256" key="7">
    <source>
        <dbReference type="SAM" id="MobiDB-lite"/>
    </source>
</evidence>
<dbReference type="STRING" id="224129.A0A1W4W584"/>
<proteinExistence type="inferred from homology"/>
<evidence type="ECO:0000256" key="1">
    <source>
        <dbReference type="ARBA" id="ARBA00004123"/>
    </source>
</evidence>
<dbReference type="InParanoid" id="A0A1W4W584"/>
<keyword evidence="5" id="KW-0131">Cell cycle</keyword>
<keyword evidence="3 6" id="KW-0175">Coiled coil</keyword>
<organism evidence="8 9">
    <name type="scientific">Agrilus planipennis</name>
    <name type="common">Emerald ash borer</name>
    <name type="synonym">Agrilus marcopoli</name>
    <dbReference type="NCBI Taxonomy" id="224129"/>
    <lineage>
        <taxon>Eukaryota</taxon>
        <taxon>Metazoa</taxon>
        <taxon>Ecdysozoa</taxon>
        <taxon>Arthropoda</taxon>
        <taxon>Hexapoda</taxon>
        <taxon>Insecta</taxon>
        <taxon>Pterygota</taxon>
        <taxon>Neoptera</taxon>
        <taxon>Endopterygota</taxon>
        <taxon>Coleoptera</taxon>
        <taxon>Polyphaga</taxon>
        <taxon>Elateriformia</taxon>
        <taxon>Buprestoidea</taxon>
        <taxon>Buprestidae</taxon>
        <taxon>Agrilinae</taxon>
        <taxon>Agrilus</taxon>
    </lineage>
</organism>
<dbReference type="GO" id="GO:0005634">
    <property type="term" value="C:nucleus"/>
    <property type="evidence" value="ECO:0007669"/>
    <property type="project" value="UniProtKB-SubCell"/>
</dbReference>
<dbReference type="SUPFAM" id="SSF111469">
    <property type="entry name" value="Geminin coiled-coil domain"/>
    <property type="match status" value="1"/>
</dbReference>
<dbReference type="Proteomes" id="UP000192223">
    <property type="component" value="Unplaced"/>
</dbReference>
<evidence type="ECO:0000256" key="3">
    <source>
        <dbReference type="ARBA" id="ARBA00023054"/>
    </source>
</evidence>
<evidence type="ECO:0000256" key="2">
    <source>
        <dbReference type="ARBA" id="ARBA00007979"/>
    </source>
</evidence>
<dbReference type="InterPro" id="IPR022786">
    <property type="entry name" value="Geminin/Multicilin"/>
</dbReference>
<protein>
    <submittedName>
        <fullName evidence="9">Geminin</fullName>
    </submittedName>
</protein>
<evidence type="ECO:0000256" key="4">
    <source>
        <dbReference type="ARBA" id="ARBA00023242"/>
    </source>
</evidence>
<keyword evidence="8" id="KW-1185">Reference proteome</keyword>
<dbReference type="PANTHER" id="PTHR13372">
    <property type="entry name" value="GEMININ"/>
    <property type="match status" value="1"/>
</dbReference>
<dbReference type="KEGG" id="apln:108732817"/>
<dbReference type="PANTHER" id="PTHR13372:SF5">
    <property type="entry name" value="GEMININ"/>
    <property type="match status" value="1"/>
</dbReference>
<sequence length="164" mass="18392">MKTESTSRSNRKASIDEKENIKNTRKTLKIIQESAIDKENLVGRSKSVKDTKLAANSTGGTFKAKKPVILVDKGVQTGETVITAADLISDEPGIDYWKTLAEQRKVALDESLEENGRLKDVIESLEEENKICKEMLNEAKELVAVLQEMMDDRDENTEDFEVES</sequence>
<dbReference type="GO" id="GO:0008156">
    <property type="term" value="P:negative regulation of DNA replication"/>
    <property type="evidence" value="ECO:0007669"/>
    <property type="project" value="TreeGrafter"/>
</dbReference>
<reference evidence="9" key="1">
    <citation type="submission" date="2025-08" db="UniProtKB">
        <authorList>
            <consortium name="RefSeq"/>
        </authorList>
    </citation>
    <scope>IDENTIFICATION</scope>
    <source>
        <tissue evidence="9">Entire body</tissue>
    </source>
</reference>
<comment type="similarity">
    <text evidence="2">Belongs to the geminin family.</text>
</comment>
<dbReference type="RefSeq" id="XP_018319284.1">
    <property type="nucleotide sequence ID" value="XM_018463782.2"/>
</dbReference>
<accession>A0A1W4W584</accession>
<gene>
    <name evidence="9" type="primary">LOC108732817</name>
</gene>
<dbReference type="Gene3D" id="1.20.5.1180">
    <property type="entry name" value="Geminin coiled-coil domain"/>
    <property type="match status" value="1"/>
</dbReference>
<feature type="coiled-coil region" evidence="6">
    <location>
        <begin position="108"/>
        <end position="156"/>
    </location>
</feature>
<comment type="subcellular location">
    <subcellularLocation>
        <location evidence="1">Nucleus</location>
    </subcellularLocation>
</comment>
<evidence type="ECO:0000256" key="5">
    <source>
        <dbReference type="ARBA" id="ARBA00023306"/>
    </source>
</evidence>
<dbReference type="AlphaFoldDB" id="A0A1W4W584"/>
<dbReference type="GeneID" id="108732817"/>
<dbReference type="OrthoDB" id="10043826at2759"/>